<name>A0A8J9VG54_BRALA</name>
<accession>A0A8J9VG54</accession>
<dbReference type="EMBL" id="OV696695">
    <property type="protein sequence ID" value="CAH1239259.1"/>
    <property type="molecule type" value="Genomic_DNA"/>
</dbReference>
<evidence type="ECO:0000313" key="3">
    <source>
        <dbReference type="Proteomes" id="UP000838412"/>
    </source>
</evidence>
<feature type="region of interest" description="Disordered" evidence="1">
    <location>
        <begin position="74"/>
        <end position="128"/>
    </location>
</feature>
<gene>
    <name evidence="2" type="primary">Hypp5769</name>
    <name evidence="2" type="ORF">BLAG_LOCUS3610</name>
</gene>
<evidence type="ECO:0000313" key="2">
    <source>
        <dbReference type="EMBL" id="CAH1239259.1"/>
    </source>
</evidence>
<dbReference type="AlphaFoldDB" id="A0A8J9VG54"/>
<reference evidence="2" key="1">
    <citation type="submission" date="2022-01" db="EMBL/GenBank/DDBJ databases">
        <authorList>
            <person name="Braso-Vives M."/>
        </authorList>
    </citation>
    <scope>NUCLEOTIDE SEQUENCE</scope>
</reference>
<keyword evidence="3" id="KW-1185">Reference proteome</keyword>
<organism evidence="2 3">
    <name type="scientific">Branchiostoma lanceolatum</name>
    <name type="common">Common lancelet</name>
    <name type="synonym">Amphioxus lanceolatum</name>
    <dbReference type="NCBI Taxonomy" id="7740"/>
    <lineage>
        <taxon>Eukaryota</taxon>
        <taxon>Metazoa</taxon>
        <taxon>Chordata</taxon>
        <taxon>Cephalochordata</taxon>
        <taxon>Leptocardii</taxon>
        <taxon>Amphioxiformes</taxon>
        <taxon>Branchiostomatidae</taxon>
        <taxon>Branchiostoma</taxon>
    </lineage>
</organism>
<evidence type="ECO:0000256" key="1">
    <source>
        <dbReference type="SAM" id="MobiDB-lite"/>
    </source>
</evidence>
<proteinExistence type="predicted"/>
<sequence>MKRDIGHSEIEYSDTGSVTSLKESSYKEVPGVVYEKPAKQTKSSKKQPVVAKMVDPHDNAEALLSTRLCLAERRKDGKNYGPRSTASAATDGPADQLSAALKRLTFGGAAKPARQTKGTKSSKKQPVVAKVVDPHDDAEALLSTASVTSQKESSDKEVPVVVCEKPAGQTESSKRQPVVARMVDPHDDAEALLSTASVTSQKESSDKEVPVVVCEKPAGQTESSI</sequence>
<protein>
    <submittedName>
        <fullName evidence="2">Hypp5769 protein</fullName>
    </submittedName>
</protein>
<dbReference type="Proteomes" id="UP000838412">
    <property type="component" value="Chromosome 10"/>
</dbReference>
<feature type="region of interest" description="Disordered" evidence="1">
    <location>
        <begin position="144"/>
        <end position="225"/>
    </location>
</feature>